<protein>
    <submittedName>
        <fullName evidence="3">MBL fold metallo-hydrolase</fullName>
    </submittedName>
</protein>
<keyword evidence="1" id="KW-0479">Metal-binding</keyword>
<dbReference type="PROSITE" id="PS50206">
    <property type="entry name" value="RHODANESE_3"/>
    <property type="match status" value="2"/>
</dbReference>
<dbReference type="Proteomes" id="UP000470213">
    <property type="component" value="Unassembled WGS sequence"/>
</dbReference>
<dbReference type="Pfam" id="PF00581">
    <property type="entry name" value="Rhodanese"/>
    <property type="match status" value="2"/>
</dbReference>
<dbReference type="SUPFAM" id="SSF56281">
    <property type="entry name" value="Metallo-hydrolase/oxidoreductase"/>
    <property type="match status" value="1"/>
</dbReference>
<proteinExistence type="predicted"/>
<keyword evidence="4" id="KW-1185">Reference proteome</keyword>
<dbReference type="SMART" id="SM00450">
    <property type="entry name" value="RHOD"/>
    <property type="match status" value="2"/>
</dbReference>
<sequence>MFLESIKTPGISHLSYIFGNAGEACVIDPQLDIKTYLDIASTHQCKITTVVETHRNEDFISGALALHKRTNAEVLHGKNADSTIQYADTVSDGDKRTIGAWEVSFIHTPGHTKDSICVVIRDKQTAQSPCGVFTGDTLFVNDVGRTDFYPNEKEAMAGALFDSLQRLLSLGDDVIVYPAHGAGSVCGGGMADREFTTLGVERKNNPMLQLESRDAFIDKKVNESHYIAPYFEAMEEANVSGVDAPWLPENLQPIIGNDYESWLDAETRPGHLIDIRSHSAFRDQHVKGSINLPGDLLSAYGGWLLNYDTPIAFVAQSFEEANDAAKQLWRMGFHNIAGFFSNIPMPITEEDKCMSHLSYITADVVKKRLEDEKNWVLLDVRKNEEVSATPLPGAIHTYLGYLKEKSESLNPDISYTCMCGSGKRATVAASYLRQLGIKHVDVFNGSMQAWKDRYY</sequence>
<dbReference type="InterPro" id="IPR051682">
    <property type="entry name" value="Mito_Persulfide_Diox"/>
</dbReference>
<dbReference type="SMART" id="SM00849">
    <property type="entry name" value="Lactamase_B"/>
    <property type="match status" value="1"/>
</dbReference>
<dbReference type="PANTHER" id="PTHR43084:SF1">
    <property type="entry name" value="PERSULFIDE DIOXYGENASE ETHE1, MITOCHONDRIAL"/>
    <property type="match status" value="1"/>
</dbReference>
<gene>
    <name evidence="3" type="ORF">GTH32_12385</name>
</gene>
<dbReference type="SUPFAM" id="SSF52821">
    <property type="entry name" value="Rhodanese/Cell cycle control phosphatase"/>
    <property type="match status" value="2"/>
</dbReference>
<dbReference type="GO" id="GO:0046872">
    <property type="term" value="F:metal ion binding"/>
    <property type="evidence" value="ECO:0007669"/>
    <property type="project" value="UniProtKB-KW"/>
</dbReference>
<dbReference type="CDD" id="cd07724">
    <property type="entry name" value="POD-like_MBL-fold"/>
    <property type="match status" value="1"/>
</dbReference>
<dbReference type="GO" id="GO:0070813">
    <property type="term" value="P:hydrogen sulfide metabolic process"/>
    <property type="evidence" value="ECO:0007669"/>
    <property type="project" value="TreeGrafter"/>
</dbReference>
<dbReference type="AlphaFoldDB" id="A0A7X5LM92"/>
<dbReference type="InterPro" id="IPR001763">
    <property type="entry name" value="Rhodanese-like_dom"/>
</dbReference>
<reference evidence="3 4" key="1">
    <citation type="submission" date="2020-01" db="EMBL/GenBank/DDBJ databases">
        <authorList>
            <person name="Chen J."/>
            <person name="Zhu S."/>
            <person name="Yang J."/>
        </authorList>
    </citation>
    <scope>NUCLEOTIDE SEQUENCE [LARGE SCALE GENOMIC DNA]</scope>
    <source>
        <strain evidence="3 4">345S023</strain>
    </source>
</reference>
<accession>A0A7X5LM92</accession>
<name>A0A7X5LM92_9ALTE</name>
<dbReference type="PANTHER" id="PTHR43084">
    <property type="entry name" value="PERSULFIDE DIOXYGENASE ETHE1"/>
    <property type="match status" value="1"/>
</dbReference>
<dbReference type="InterPro" id="IPR001279">
    <property type="entry name" value="Metallo-B-lactamas"/>
</dbReference>
<dbReference type="CDD" id="cd00158">
    <property type="entry name" value="RHOD"/>
    <property type="match status" value="2"/>
</dbReference>
<organism evidence="3 4">
    <name type="scientific">Alteromonas profundi</name>
    <dbReference type="NCBI Taxonomy" id="2696062"/>
    <lineage>
        <taxon>Bacteria</taxon>
        <taxon>Pseudomonadati</taxon>
        <taxon>Pseudomonadota</taxon>
        <taxon>Gammaproteobacteria</taxon>
        <taxon>Alteromonadales</taxon>
        <taxon>Alteromonadaceae</taxon>
        <taxon>Alteromonas/Salinimonas group</taxon>
        <taxon>Alteromonas</taxon>
    </lineage>
</organism>
<dbReference type="EMBL" id="JAAAWN010000015">
    <property type="protein sequence ID" value="NDV91976.1"/>
    <property type="molecule type" value="Genomic_DNA"/>
</dbReference>
<dbReference type="Gene3D" id="3.60.15.10">
    <property type="entry name" value="Ribonuclease Z/Hydroxyacylglutathione hydrolase-like"/>
    <property type="match status" value="1"/>
</dbReference>
<dbReference type="Gene3D" id="3.40.250.10">
    <property type="entry name" value="Rhodanese-like domain"/>
    <property type="match status" value="2"/>
</dbReference>
<feature type="domain" description="Rhodanese" evidence="2">
    <location>
        <begin position="266"/>
        <end position="348"/>
    </location>
</feature>
<dbReference type="Pfam" id="PF00753">
    <property type="entry name" value="Lactamase_B"/>
    <property type="match status" value="1"/>
</dbReference>
<dbReference type="InterPro" id="IPR036873">
    <property type="entry name" value="Rhodanese-like_dom_sf"/>
</dbReference>
<evidence type="ECO:0000259" key="2">
    <source>
        <dbReference type="PROSITE" id="PS50206"/>
    </source>
</evidence>
<dbReference type="GO" id="GO:0016787">
    <property type="term" value="F:hydrolase activity"/>
    <property type="evidence" value="ECO:0007669"/>
    <property type="project" value="UniProtKB-KW"/>
</dbReference>
<dbReference type="InterPro" id="IPR044528">
    <property type="entry name" value="POD-like_MBL-fold"/>
</dbReference>
<evidence type="ECO:0000313" key="4">
    <source>
        <dbReference type="Proteomes" id="UP000470213"/>
    </source>
</evidence>
<evidence type="ECO:0000256" key="1">
    <source>
        <dbReference type="ARBA" id="ARBA00022723"/>
    </source>
</evidence>
<feature type="domain" description="Rhodanese" evidence="2">
    <location>
        <begin position="371"/>
        <end position="455"/>
    </location>
</feature>
<dbReference type="GO" id="GO:0050313">
    <property type="term" value="F:sulfur dioxygenase activity"/>
    <property type="evidence" value="ECO:0007669"/>
    <property type="project" value="InterPro"/>
</dbReference>
<comment type="caution">
    <text evidence="3">The sequence shown here is derived from an EMBL/GenBank/DDBJ whole genome shotgun (WGS) entry which is preliminary data.</text>
</comment>
<evidence type="ECO:0000313" key="3">
    <source>
        <dbReference type="EMBL" id="NDV91976.1"/>
    </source>
</evidence>
<keyword evidence="3" id="KW-0378">Hydrolase</keyword>
<dbReference type="GO" id="GO:0006749">
    <property type="term" value="P:glutathione metabolic process"/>
    <property type="evidence" value="ECO:0007669"/>
    <property type="project" value="InterPro"/>
</dbReference>
<dbReference type="InterPro" id="IPR036866">
    <property type="entry name" value="RibonucZ/Hydroxyglut_hydro"/>
</dbReference>